<sequence>MGTVISLEVSGMELDSTKNSLGIDHGGLFQSADHHVKPLNEDQIEEGEDYDTPDGILCRTVLRKPLGQVAYRLELLGFTLENIRYEYELMAKDSIEYQEEFNESGPEYAKPISNMMGFDEFVNFIKSVNISELNDNYISLKDRKKERELIMGRFNNDELLNRIPQYDNTFNNAWSEKSAFGTLVSILHPYSVMRLLAENPNNYNEFVTWDYGDLVSAGYANIKDIQVNARRRDKFLIATEGSTDSNVIKYALHLLRPDIEDFFHFIDMSEGYPFTGSGNLVKFAAGLVKIDIQNLIVFVLDNDCEGIEAYEKIRKLALPHNINCIHLPDLPDFNQFPAIGPHGVTYENINGRAVAIECYLDLRFSDYDEAQIRWSNYKKESDAYQGALENKDYYTKKFMKLKPGSKDFSKYDFAKLAIVLDELIKACSKISSEIRKNEVDVQYPD</sequence>
<dbReference type="EMBL" id="UGYN01000002">
    <property type="protein sequence ID" value="SUI83171.1"/>
    <property type="molecule type" value="Genomic_DNA"/>
</dbReference>
<gene>
    <name evidence="2" type="ORF">NCTC11544_04440</name>
</gene>
<evidence type="ECO:0000313" key="2">
    <source>
        <dbReference type="EMBL" id="SUI83171.1"/>
    </source>
</evidence>
<proteinExistence type="predicted"/>
<name>A0A380AMP5_9GAMM</name>
<dbReference type="RefSeq" id="WP_115184327.1">
    <property type="nucleotide sequence ID" value="NZ_CAMKUF010000001.1"/>
</dbReference>
<dbReference type="Pfam" id="PF18871">
    <property type="entry name" value="HEPN_Toprim_N"/>
    <property type="match status" value="1"/>
</dbReference>
<dbReference type="AlphaFoldDB" id="A0A380AMP5"/>
<organism evidence="2 3">
    <name type="scientific">Serratia quinivorans</name>
    <dbReference type="NCBI Taxonomy" id="137545"/>
    <lineage>
        <taxon>Bacteria</taxon>
        <taxon>Pseudomonadati</taxon>
        <taxon>Pseudomonadota</taxon>
        <taxon>Gammaproteobacteria</taxon>
        <taxon>Enterobacterales</taxon>
        <taxon>Yersiniaceae</taxon>
        <taxon>Serratia</taxon>
    </lineage>
</organism>
<feature type="domain" description="HEPN/Toprim N-terminal" evidence="1">
    <location>
        <begin position="1"/>
        <end position="231"/>
    </location>
</feature>
<protein>
    <recommendedName>
        <fullName evidence="1">HEPN/Toprim N-terminal domain-containing protein</fullName>
    </recommendedName>
</protein>
<dbReference type="Proteomes" id="UP000255529">
    <property type="component" value="Unassembled WGS sequence"/>
</dbReference>
<evidence type="ECO:0000259" key="1">
    <source>
        <dbReference type="Pfam" id="PF18871"/>
    </source>
</evidence>
<accession>A0A380AMP5</accession>
<dbReference type="InterPro" id="IPR041487">
    <property type="entry name" value="HEPN/Toprim-NTD1"/>
</dbReference>
<evidence type="ECO:0000313" key="3">
    <source>
        <dbReference type="Proteomes" id="UP000255529"/>
    </source>
</evidence>
<reference evidence="2 3" key="1">
    <citation type="submission" date="2018-06" db="EMBL/GenBank/DDBJ databases">
        <authorList>
            <consortium name="Pathogen Informatics"/>
            <person name="Doyle S."/>
        </authorList>
    </citation>
    <scope>NUCLEOTIDE SEQUENCE [LARGE SCALE GENOMIC DNA]</scope>
    <source>
        <strain evidence="2 3">NCTC11544</strain>
    </source>
</reference>